<reference evidence="3 4" key="1">
    <citation type="submission" date="2019-02" db="EMBL/GenBank/DDBJ databases">
        <title>Deep-cultivation of Planctomycetes and their phenomic and genomic characterization uncovers novel biology.</title>
        <authorList>
            <person name="Wiegand S."/>
            <person name="Jogler M."/>
            <person name="Boedeker C."/>
            <person name="Pinto D."/>
            <person name="Vollmers J."/>
            <person name="Rivas-Marin E."/>
            <person name="Kohn T."/>
            <person name="Peeters S.H."/>
            <person name="Heuer A."/>
            <person name="Rast P."/>
            <person name="Oberbeckmann S."/>
            <person name="Bunk B."/>
            <person name="Jeske O."/>
            <person name="Meyerdierks A."/>
            <person name="Storesund J.E."/>
            <person name="Kallscheuer N."/>
            <person name="Luecker S."/>
            <person name="Lage O.M."/>
            <person name="Pohl T."/>
            <person name="Merkel B.J."/>
            <person name="Hornburger P."/>
            <person name="Mueller R.-W."/>
            <person name="Bruemmer F."/>
            <person name="Labrenz M."/>
            <person name="Spormann A.M."/>
            <person name="Op Den Camp H."/>
            <person name="Overmann J."/>
            <person name="Amann R."/>
            <person name="Jetten M.S.M."/>
            <person name="Mascher T."/>
            <person name="Medema M.H."/>
            <person name="Devos D.P."/>
            <person name="Kaster A.-K."/>
            <person name="Ovreas L."/>
            <person name="Rohde M."/>
            <person name="Galperin M.Y."/>
            <person name="Jogler C."/>
        </authorList>
    </citation>
    <scope>NUCLEOTIDE SEQUENCE [LARGE SCALE GENOMIC DNA]</scope>
    <source>
        <strain evidence="3 4">Pla52o</strain>
    </source>
</reference>
<feature type="chain" id="PRO_5022754113" description="Secreted protein" evidence="2">
    <location>
        <begin position="27"/>
        <end position="1290"/>
    </location>
</feature>
<evidence type="ECO:0000313" key="3">
    <source>
        <dbReference type="EMBL" id="TWU17495.1"/>
    </source>
</evidence>
<dbReference type="Gene3D" id="2.60.120.260">
    <property type="entry name" value="Galactose-binding domain-like"/>
    <property type="match status" value="1"/>
</dbReference>
<comment type="caution">
    <text evidence="3">The sequence shown here is derived from an EMBL/GenBank/DDBJ whole genome shotgun (WGS) entry which is preliminary data.</text>
</comment>
<evidence type="ECO:0000256" key="1">
    <source>
        <dbReference type="SAM" id="MobiDB-lite"/>
    </source>
</evidence>
<accession>A0A5C6BZY7</accession>
<keyword evidence="2" id="KW-0732">Signal</keyword>
<gene>
    <name evidence="3" type="ORF">Pla52o_50510</name>
</gene>
<dbReference type="Proteomes" id="UP000316304">
    <property type="component" value="Unassembled WGS sequence"/>
</dbReference>
<proteinExistence type="predicted"/>
<dbReference type="EMBL" id="SJPT01000011">
    <property type="protein sequence ID" value="TWU17495.1"/>
    <property type="molecule type" value="Genomic_DNA"/>
</dbReference>
<feature type="compositionally biased region" description="Low complexity" evidence="1">
    <location>
        <begin position="153"/>
        <end position="184"/>
    </location>
</feature>
<feature type="region of interest" description="Disordered" evidence="1">
    <location>
        <begin position="153"/>
        <end position="187"/>
    </location>
</feature>
<feature type="signal peptide" evidence="2">
    <location>
        <begin position="1"/>
        <end position="26"/>
    </location>
</feature>
<name>A0A5C6BZY7_9BACT</name>
<sequence length="1290" mass="140261" precursor="true">MARQGRLCRHGSLIALLFRASLSCCALICSFSGKHARAADPIANEAVKPIRNEAFQEQARAKKLDLHLELRWAAQTAQHWSVDVDVVDPDAAAAISELRNFCADATTCGEMQLSKSAPHWHLHSSVAMASGGASFRVQASSAAELVITTKAHPGMPSAGSSSAGTPSVGASSVGASDPAVGSSATQTVTPSITRLPIAQLIANSFSSESGPQWTLQRSASDSLRVSADPAGGLSRSSLVSQPNAEIRLHVRGNSVQVPSEGEVRVHSSVVRVADHHVVATQTYPMPLDADGNSGPIEIQHLTPSEPGVYEIRCELEQGQNALWSRLRRRSDSIGRTNYVFVVPPPAGSFNGNINFEAWQTVAKIKPTDGSEWTVPTFLSTRNNPLIPSSLIKHDGSRSDGGDAGQKITIVPSGKTFETSLAKLRSGLPHHITVRYSAERDIHVHLRLTSGSSDNPALTNYVLSDEKRAEDRYREDPHPWRSQSFLYYPQGNDQLRLTNLDLDQDAAIESIEIKVGPSHFASAAVISTSAPSRLSTLNLSDLAWPQAFASDEVKRLAKSDFGHAAISLHQLFVATERLKEYAALSGVNSICVLANEGGAAWFPTAQFASNPISTASPNHNVQSQYLDLFLSLMDDSDLRVIVGLNPLMAFHAVEQDRSQSFTAERPAPYNLLEPVVQQTLLALVQEVTATSNRHTCFAGLAMHCSGSSHAAAFDPTVAPSDSTLRQFAIAAGKPDASIAEVRSWIGEDQQASLRRWAIQSNRNFYTSMANQMPGKLCLMMGLPARHLSSEPGVSLVDMAWPSTNSNLVPLMSQAHEGWNSLAQQIDTQQHSVQHLTMLQPIAGRIGLTITPGRIQRVMQDSLSQDTVPINFPTVIDRSLAAQLSRWIDRLDPKVVMVDYGTLRGNLSRDLRPVLISHSALPSRPMKEFGSPDQASQTVQVRWGVENQHLILSLTNHAPWPCEVDLISKKAIGWSVIGNSAASPRQSADKLTSTIDLNAGQIKVLRSELPETSDSLATWLSRVRGGTTTVDQIKSDVTVVVERLGMLADSEPYDALSNPGFEVVGGIGITGWMHAQYPEGAVRLAEDEAIEGKRSLCLTTANTMATKTWLVSETITPPKTGRMAVSLACRSEASEATTPHRVRVSVEGTQAGVSFRFSEEVDVPRNGQWQPRKSLVEADLIDPMTVESLRITIDSLSPGKLWIDDVRLHDFFPMNKERAELQSQAFLAVQGLQRGNLAPSSRLLKNRWAQFLLNDTRVRPQPVIQNTLEEEEVAPLGVAERIKGWLPKPIRF</sequence>
<protein>
    <recommendedName>
        <fullName evidence="5">Secreted protein</fullName>
    </recommendedName>
</protein>
<evidence type="ECO:0000313" key="4">
    <source>
        <dbReference type="Proteomes" id="UP000316304"/>
    </source>
</evidence>
<evidence type="ECO:0008006" key="5">
    <source>
        <dbReference type="Google" id="ProtNLM"/>
    </source>
</evidence>
<evidence type="ECO:0000256" key="2">
    <source>
        <dbReference type="SAM" id="SignalP"/>
    </source>
</evidence>
<keyword evidence="4" id="KW-1185">Reference proteome</keyword>
<organism evidence="3 4">
    <name type="scientific">Novipirellula galeiformis</name>
    <dbReference type="NCBI Taxonomy" id="2528004"/>
    <lineage>
        <taxon>Bacteria</taxon>
        <taxon>Pseudomonadati</taxon>
        <taxon>Planctomycetota</taxon>
        <taxon>Planctomycetia</taxon>
        <taxon>Pirellulales</taxon>
        <taxon>Pirellulaceae</taxon>
        <taxon>Novipirellula</taxon>
    </lineage>
</organism>